<dbReference type="Proteomes" id="UP001521785">
    <property type="component" value="Unassembled WGS sequence"/>
</dbReference>
<protein>
    <recommendedName>
        <fullName evidence="7">Homologous-pairing protein 2 winged helix domain-containing protein</fullName>
    </recommendedName>
</protein>
<feature type="domain" description="Homologous-pairing protein 2 winged helix" evidence="7">
    <location>
        <begin position="21"/>
        <end position="80"/>
    </location>
</feature>
<evidence type="ECO:0000313" key="9">
    <source>
        <dbReference type="Proteomes" id="UP001521785"/>
    </source>
</evidence>
<dbReference type="InterPro" id="IPR010776">
    <property type="entry name" value="Hop2_WH_dom"/>
</dbReference>
<feature type="compositionally biased region" description="Basic and acidic residues" evidence="6">
    <location>
        <begin position="204"/>
        <end position="218"/>
    </location>
</feature>
<reference evidence="8 9" key="1">
    <citation type="submission" date="2024-02" db="EMBL/GenBank/DDBJ databases">
        <title>De novo assembly and annotation of 12 fungi associated with fruit tree decline syndrome in Ontario, Canada.</title>
        <authorList>
            <person name="Sulman M."/>
            <person name="Ellouze W."/>
            <person name="Ilyukhin E."/>
        </authorList>
    </citation>
    <scope>NUCLEOTIDE SEQUENCE [LARGE SCALE GENOMIC DNA]</scope>
    <source>
        <strain evidence="8 9">M42-189</strain>
    </source>
</reference>
<proteinExistence type="inferred from homology"/>
<evidence type="ECO:0000256" key="1">
    <source>
        <dbReference type="ARBA" id="ARBA00004123"/>
    </source>
</evidence>
<keyword evidence="5" id="KW-0469">Meiosis</keyword>
<dbReference type="Gene3D" id="1.10.10.10">
    <property type="entry name" value="Winged helix-like DNA-binding domain superfamily/Winged helix DNA-binding domain"/>
    <property type="match status" value="1"/>
</dbReference>
<evidence type="ECO:0000313" key="8">
    <source>
        <dbReference type="EMBL" id="KAL1602752.1"/>
    </source>
</evidence>
<evidence type="ECO:0000256" key="5">
    <source>
        <dbReference type="ARBA" id="ARBA00023254"/>
    </source>
</evidence>
<keyword evidence="4" id="KW-0539">Nucleus</keyword>
<evidence type="ECO:0000259" key="7">
    <source>
        <dbReference type="Pfam" id="PF07106"/>
    </source>
</evidence>
<gene>
    <name evidence="8" type="ORF">SLS60_006173</name>
</gene>
<evidence type="ECO:0000256" key="6">
    <source>
        <dbReference type="SAM" id="MobiDB-lite"/>
    </source>
</evidence>
<dbReference type="SUPFAM" id="SSF46785">
    <property type="entry name" value="Winged helix' DNA-binding domain"/>
    <property type="match status" value="1"/>
</dbReference>
<keyword evidence="3" id="KW-0233">DNA recombination</keyword>
<feature type="region of interest" description="Disordered" evidence="6">
    <location>
        <begin position="195"/>
        <end position="218"/>
    </location>
</feature>
<evidence type="ECO:0000256" key="4">
    <source>
        <dbReference type="ARBA" id="ARBA00023242"/>
    </source>
</evidence>
<dbReference type="PANTHER" id="PTHR15938">
    <property type="entry name" value="TBP-1 INTERACTING PROTEIN"/>
    <property type="match status" value="1"/>
</dbReference>
<keyword evidence="9" id="KW-1185">Reference proteome</keyword>
<dbReference type="Pfam" id="PF07106">
    <property type="entry name" value="WHD_TBPIP"/>
    <property type="match status" value="1"/>
</dbReference>
<evidence type="ECO:0000256" key="3">
    <source>
        <dbReference type="ARBA" id="ARBA00023172"/>
    </source>
</evidence>
<name>A0ABR3REF8_9PLEO</name>
<comment type="subcellular location">
    <subcellularLocation>
        <location evidence="1">Nucleus</location>
    </subcellularLocation>
</comment>
<evidence type="ECO:0000256" key="2">
    <source>
        <dbReference type="ARBA" id="ARBA00007922"/>
    </source>
</evidence>
<dbReference type="EMBL" id="JAKJXO020000007">
    <property type="protein sequence ID" value="KAL1602752.1"/>
    <property type="molecule type" value="Genomic_DNA"/>
</dbReference>
<organism evidence="8 9">
    <name type="scientific">Paraconiothyrium brasiliense</name>
    <dbReference type="NCBI Taxonomy" id="300254"/>
    <lineage>
        <taxon>Eukaryota</taxon>
        <taxon>Fungi</taxon>
        <taxon>Dikarya</taxon>
        <taxon>Ascomycota</taxon>
        <taxon>Pezizomycotina</taxon>
        <taxon>Dothideomycetes</taxon>
        <taxon>Pleosporomycetidae</taxon>
        <taxon>Pleosporales</taxon>
        <taxon>Massarineae</taxon>
        <taxon>Didymosphaeriaceae</taxon>
        <taxon>Paraconiothyrium</taxon>
    </lineage>
</organism>
<accession>A0ABR3REF8</accession>
<dbReference type="InterPro" id="IPR036388">
    <property type="entry name" value="WH-like_DNA-bd_sf"/>
</dbReference>
<comment type="similarity">
    <text evidence="2">Belongs to the HOP2 family.</text>
</comment>
<comment type="caution">
    <text evidence="8">The sequence shown here is derived from an EMBL/GenBank/DDBJ whole genome shotgun (WGS) entry which is preliminary data.</text>
</comment>
<sequence length="218" mass="24030">MAPRKKAEEKEKPAAKATADEAAGMILNYLRTQNRPYSAIDISNNLHNKVTKAAAAKVLKELHERNEIEGRAAGKQIVYHAIQNPQDSVTSEALAALEIKASNLRDQTAALHATAKNLRTTLTSLTSTLSTADLVGSVQALETEKAELVARLAALKAGKAKKVTKREREEVDKECEKWGKLVKKRQKISSEMWKDTIEPCMEGEEQKAEVRESLGLDE</sequence>
<dbReference type="InterPro" id="IPR036390">
    <property type="entry name" value="WH_DNA-bd_sf"/>
</dbReference>
<dbReference type="PANTHER" id="PTHR15938:SF0">
    <property type="entry name" value="HOMOLOGOUS-PAIRING PROTEIN 2 HOMOLOG"/>
    <property type="match status" value="1"/>
</dbReference>